<keyword evidence="1" id="KW-0472">Membrane</keyword>
<keyword evidence="3" id="KW-1185">Reference proteome</keyword>
<keyword evidence="1" id="KW-1133">Transmembrane helix</keyword>
<feature type="transmembrane region" description="Helical" evidence="1">
    <location>
        <begin position="343"/>
        <end position="362"/>
    </location>
</feature>
<comment type="caution">
    <text evidence="2">The sequence shown here is derived from an EMBL/GenBank/DDBJ whole genome shotgun (WGS) entry which is preliminary data.</text>
</comment>
<feature type="transmembrane region" description="Helical" evidence="1">
    <location>
        <begin position="219"/>
        <end position="239"/>
    </location>
</feature>
<feature type="transmembrane region" description="Helical" evidence="1">
    <location>
        <begin position="181"/>
        <end position="198"/>
    </location>
</feature>
<feature type="transmembrane region" description="Helical" evidence="1">
    <location>
        <begin position="308"/>
        <end position="331"/>
    </location>
</feature>
<feature type="transmembrane region" description="Helical" evidence="1">
    <location>
        <begin position="245"/>
        <end position="266"/>
    </location>
</feature>
<reference evidence="2" key="2">
    <citation type="submission" date="2020-06" db="EMBL/GenBank/DDBJ databases">
        <authorList>
            <person name="Sheffer M."/>
        </authorList>
    </citation>
    <scope>NUCLEOTIDE SEQUENCE</scope>
</reference>
<gene>
    <name evidence="2" type="ORF">HNY73_015392</name>
</gene>
<organism evidence="2 3">
    <name type="scientific">Argiope bruennichi</name>
    <name type="common">Wasp spider</name>
    <name type="synonym">Aranea bruennichi</name>
    <dbReference type="NCBI Taxonomy" id="94029"/>
    <lineage>
        <taxon>Eukaryota</taxon>
        <taxon>Metazoa</taxon>
        <taxon>Ecdysozoa</taxon>
        <taxon>Arthropoda</taxon>
        <taxon>Chelicerata</taxon>
        <taxon>Arachnida</taxon>
        <taxon>Araneae</taxon>
        <taxon>Araneomorphae</taxon>
        <taxon>Entelegynae</taxon>
        <taxon>Araneoidea</taxon>
        <taxon>Araneidae</taxon>
        <taxon>Argiope</taxon>
    </lineage>
</organism>
<dbReference type="EMBL" id="JABXBU010002072">
    <property type="protein sequence ID" value="KAF8778692.1"/>
    <property type="molecule type" value="Genomic_DNA"/>
</dbReference>
<proteinExistence type="predicted"/>
<feature type="transmembrane region" description="Helical" evidence="1">
    <location>
        <begin position="278"/>
        <end position="302"/>
    </location>
</feature>
<feature type="transmembrane region" description="Helical" evidence="1">
    <location>
        <begin position="150"/>
        <end position="175"/>
    </location>
</feature>
<evidence type="ECO:0000313" key="3">
    <source>
        <dbReference type="Proteomes" id="UP000807504"/>
    </source>
</evidence>
<name>A0A8T0ERX6_ARGBR</name>
<evidence type="ECO:0000313" key="2">
    <source>
        <dbReference type="EMBL" id="KAF8778692.1"/>
    </source>
</evidence>
<feature type="transmembrane region" description="Helical" evidence="1">
    <location>
        <begin position="92"/>
        <end position="113"/>
    </location>
</feature>
<feature type="transmembrane region" description="Helical" evidence="1">
    <location>
        <begin position="54"/>
        <end position="72"/>
    </location>
</feature>
<feature type="transmembrane region" description="Helical" evidence="1">
    <location>
        <begin position="119"/>
        <end position="138"/>
    </location>
</feature>
<feature type="transmembrane region" description="Helical" evidence="1">
    <location>
        <begin position="368"/>
        <end position="386"/>
    </location>
</feature>
<protein>
    <submittedName>
        <fullName evidence="2">Uncharacterized protein</fullName>
    </submittedName>
</protein>
<sequence>MSSWKDRKFFKFPARDSFRLPKFGHSFKELMCAGVQIIGGTALTTYTYDNPTYRILPFMYFAIAIGGAYHVFKIMQENYCSVRIKTNRIQSAWELANGALAYSVGIYAFSEGLKSGDKIWIPCLAVATSGYYFCIKAFHDLVPIFNRRPILQLCHLMFEPGLIACADTYLIYYRHHEENCLYWLPFVFIGIIGFNIATEGFSEADNRDKSSLLLKVIKTMMGGCVLTLSCLVLTIYGSINKFHSLWITFMVGGIFFGAFLIFGSLTCLRRYIDLETQIFLSFSGMIAGPLVFSSACFTIHYVEDASMVRFIFLLLAGLGHFLLCRSIYEFYKMLPVPFLRKCYLCLLGPVVTIYSSFVATCIGRRMGWRFSLVIMPFIPAGMYATYRGFRKEKDRDIIMDRMAKIHKKYQKNVALRRYMSPA</sequence>
<reference evidence="2" key="1">
    <citation type="journal article" date="2020" name="bioRxiv">
        <title>Chromosome-level reference genome of the European wasp spider Argiope bruennichi: a resource for studies on range expansion and evolutionary adaptation.</title>
        <authorList>
            <person name="Sheffer M.M."/>
            <person name="Hoppe A."/>
            <person name="Krehenwinkel H."/>
            <person name="Uhl G."/>
            <person name="Kuss A.W."/>
            <person name="Jensen L."/>
            <person name="Jensen C."/>
            <person name="Gillespie R.G."/>
            <person name="Hoff K.J."/>
            <person name="Prost S."/>
        </authorList>
    </citation>
    <scope>NUCLEOTIDE SEQUENCE</scope>
</reference>
<accession>A0A8T0ERX6</accession>
<dbReference type="Proteomes" id="UP000807504">
    <property type="component" value="Unassembled WGS sequence"/>
</dbReference>
<evidence type="ECO:0000256" key="1">
    <source>
        <dbReference type="SAM" id="Phobius"/>
    </source>
</evidence>
<keyword evidence="1" id="KW-0812">Transmembrane</keyword>
<dbReference type="AlphaFoldDB" id="A0A8T0ERX6"/>